<dbReference type="PANTHER" id="PTHR33264:SF8">
    <property type="entry name" value="EXPRESSED PROTEIN"/>
    <property type="match status" value="1"/>
</dbReference>
<keyword evidence="3" id="KW-1185">Reference proteome</keyword>
<evidence type="ECO:0000256" key="1">
    <source>
        <dbReference type="SAM" id="MobiDB-lite"/>
    </source>
</evidence>
<protein>
    <recommendedName>
        <fullName evidence="4">Transmembrane protein</fullName>
    </recommendedName>
</protein>
<feature type="compositionally biased region" description="Basic residues" evidence="1">
    <location>
        <begin position="84"/>
        <end position="94"/>
    </location>
</feature>
<feature type="region of interest" description="Disordered" evidence="1">
    <location>
        <begin position="84"/>
        <end position="131"/>
    </location>
</feature>
<reference evidence="2 3" key="1">
    <citation type="submission" date="2021-09" db="EMBL/GenBank/DDBJ databases">
        <title>Genomic insights and catalytic innovation underlie evolution of tropane alkaloids biosynthesis.</title>
        <authorList>
            <person name="Wang Y.-J."/>
            <person name="Tian T."/>
            <person name="Huang J.-P."/>
            <person name="Huang S.-X."/>
        </authorList>
    </citation>
    <scope>NUCLEOTIDE SEQUENCE [LARGE SCALE GENOMIC DNA]</scope>
    <source>
        <strain evidence="2">KIB-2018</strain>
        <tissue evidence="2">Leaf</tissue>
    </source>
</reference>
<dbReference type="EMBL" id="JAIWQS010000004">
    <property type="protein sequence ID" value="KAJ8768196.1"/>
    <property type="molecule type" value="Genomic_DNA"/>
</dbReference>
<accession>A0AAV8TP10</accession>
<evidence type="ECO:0008006" key="4">
    <source>
        <dbReference type="Google" id="ProtNLM"/>
    </source>
</evidence>
<name>A0AAV8TP10_9ROSI</name>
<dbReference type="Proteomes" id="UP001159364">
    <property type="component" value="Linkage Group LG04"/>
</dbReference>
<gene>
    <name evidence="2" type="ORF">K2173_021136</name>
</gene>
<organism evidence="2 3">
    <name type="scientific">Erythroxylum novogranatense</name>
    <dbReference type="NCBI Taxonomy" id="1862640"/>
    <lineage>
        <taxon>Eukaryota</taxon>
        <taxon>Viridiplantae</taxon>
        <taxon>Streptophyta</taxon>
        <taxon>Embryophyta</taxon>
        <taxon>Tracheophyta</taxon>
        <taxon>Spermatophyta</taxon>
        <taxon>Magnoliopsida</taxon>
        <taxon>eudicotyledons</taxon>
        <taxon>Gunneridae</taxon>
        <taxon>Pentapetalae</taxon>
        <taxon>rosids</taxon>
        <taxon>fabids</taxon>
        <taxon>Malpighiales</taxon>
        <taxon>Erythroxylaceae</taxon>
        <taxon>Erythroxylum</taxon>
    </lineage>
</organism>
<comment type="caution">
    <text evidence="2">The sequence shown here is derived from an EMBL/GenBank/DDBJ whole genome shotgun (WGS) entry which is preliminary data.</text>
</comment>
<dbReference type="PANTHER" id="PTHR33264">
    <property type="entry name" value="EXPRESSED PROTEIN"/>
    <property type="match status" value="1"/>
</dbReference>
<evidence type="ECO:0000313" key="3">
    <source>
        <dbReference type="Proteomes" id="UP001159364"/>
    </source>
</evidence>
<evidence type="ECO:0000313" key="2">
    <source>
        <dbReference type="EMBL" id="KAJ8768196.1"/>
    </source>
</evidence>
<feature type="compositionally biased region" description="Basic and acidic residues" evidence="1">
    <location>
        <begin position="118"/>
        <end position="131"/>
    </location>
</feature>
<dbReference type="AlphaFoldDB" id="A0AAV8TP10"/>
<proteinExistence type="predicted"/>
<sequence length="160" mass="17803">MGNQVAEGKKVKAVEKRSRNGFGEVVGGTAVVEKKSRNGFGEVVGGTAAECAAVCCCCPFTVMNLVVLAVYKMPACLCRKAVRRHRSRKRKRHQGPPFSGGRSRDKLVGEITRSGVAESEKDGDHRTDQETVAVDWEKEMWDRFYNGTGFWRNPSKRHED</sequence>